<accession>A0A0E0GY27</accession>
<proteinExistence type="predicted"/>
<dbReference type="EnsemblPlants" id="ONIVA04G03310.1">
    <property type="protein sequence ID" value="ONIVA04G03310.1"/>
    <property type="gene ID" value="ONIVA04G03310"/>
</dbReference>
<feature type="region of interest" description="Disordered" evidence="1">
    <location>
        <begin position="66"/>
        <end position="103"/>
    </location>
</feature>
<feature type="compositionally biased region" description="Pro residues" evidence="1">
    <location>
        <begin position="12"/>
        <end position="24"/>
    </location>
</feature>
<protein>
    <submittedName>
        <fullName evidence="2">Uncharacterized protein</fullName>
    </submittedName>
</protein>
<reference evidence="2" key="2">
    <citation type="submission" date="2018-04" db="EMBL/GenBank/DDBJ databases">
        <title>OnivRS2 (Oryza nivara Reference Sequence Version 2).</title>
        <authorList>
            <person name="Zhang J."/>
            <person name="Kudrna D."/>
            <person name="Lee S."/>
            <person name="Talag J."/>
            <person name="Rajasekar S."/>
            <person name="Welchert J."/>
            <person name="Hsing Y.-I."/>
            <person name="Wing R.A."/>
        </authorList>
    </citation>
    <scope>NUCLEOTIDE SEQUENCE [LARGE SCALE GENOMIC DNA]</scope>
    <source>
        <strain evidence="2">SL10</strain>
    </source>
</reference>
<name>A0A0E0GY27_ORYNI</name>
<evidence type="ECO:0000313" key="2">
    <source>
        <dbReference type="EnsemblPlants" id="ONIVA04G03310.1"/>
    </source>
</evidence>
<keyword evidence="3" id="KW-1185">Reference proteome</keyword>
<dbReference type="AlphaFoldDB" id="A0A0E0GY27"/>
<evidence type="ECO:0000313" key="3">
    <source>
        <dbReference type="Proteomes" id="UP000006591"/>
    </source>
</evidence>
<reference evidence="2" key="1">
    <citation type="submission" date="2015-04" db="UniProtKB">
        <authorList>
            <consortium name="EnsemblPlants"/>
        </authorList>
    </citation>
    <scope>IDENTIFICATION</scope>
    <source>
        <strain evidence="2">SL10</strain>
    </source>
</reference>
<feature type="region of interest" description="Disordered" evidence="1">
    <location>
        <begin position="1"/>
        <end position="36"/>
    </location>
</feature>
<organism evidence="2">
    <name type="scientific">Oryza nivara</name>
    <name type="common">Indian wild rice</name>
    <name type="synonym">Oryza sativa f. spontanea</name>
    <dbReference type="NCBI Taxonomy" id="4536"/>
    <lineage>
        <taxon>Eukaryota</taxon>
        <taxon>Viridiplantae</taxon>
        <taxon>Streptophyta</taxon>
        <taxon>Embryophyta</taxon>
        <taxon>Tracheophyta</taxon>
        <taxon>Spermatophyta</taxon>
        <taxon>Magnoliopsida</taxon>
        <taxon>Liliopsida</taxon>
        <taxon>Poales</taxon>
        <taxon>Poaceae</taxon>
        <taxon>BOP clade</taxon>
        <taxon>Oryzoideae</taxon>
        <taxon>Oryzeae</taxon>
        <taxon>Oryzinae</taxon>
        <taxon>Oryza</taxon>
    </lineage>
</organism>
<dbReference type="HOGENOM" id="CLU_2268125_0_0_1"/>
<dbReference type="Proteomes" id="UP000006591">
    <property type="component" value="Chromosome 4"/>
</dbReference>
<evidence type="ECO:0000256" key="1">
    <source>
        <dbReference type="SAM" id="MobiDB-lite"/>
    </source>
</evidence>
<dbReference type="Gramene" id="ONIVA04G03310.1">
    <property type="protein sequence ID" value="ONIVA04G03310.1"/>
    <property type="gene ID" value="ONIVA04G03310"/>
</dbReference>
<sequence>MEGPRRRIMDVLPPPLPGTLPSHPPSSLAAPTRRSRSHPTVAITCLRWIRPGRIRDLRLSSPLMATPAHDRPLLSPLPPLSTALAHRGPRPPTARLSPLTVDQ</sequence>